<dbReference type="EMBL" id="LLXJ01001860">
    <property type="protein sequence ID" value="PKC00467.1"/>
    <property type="molecule type" value="Genomic_DNA"/>
</dbReference>
<sequence>MSRIFIFAFVLFTTLFVVNAAPLEKRKTSFPLCPGFPPDTVGLDVKMTPDPFVPGQEETFDIKGTMKSDIFIDDFFVNCTVKAGTAISTTVKYLAPGAEELPKSYAIIIAISHGNQPLVTTLACSVAIFGASELPAVPADLDFISA</sequence>
<dbReference type="VEuPathDB" id="FungiDB:RhiirFUN_005127"/>
<evidence type="ECO:0000313" key="2">
    <source>
        <dbReference type="Proteomes" id="UP000232722"/>
    </source>
</evidence>
<organism evidence="1 2">
    <name type="scientific">Rhizophagus irregularis</name>
    <dbReference type="NCBI Taxonomy" id="588596"/>
    <lineage>
        <taxon>Eukaryota</taxon>
        <taxon>Fungi</taxon>
        <taxon>Fungi incertae sedis</taxon>
        <taxon>Mucoromycota</taxon>
        <taxon>Glomeromycotina</taxon>
        <taxon>Glomeromycetes</taxon>
        <taxon>Glomerales</taxon>
        <taxon>Glomeraceae</taxon>
        <taxon>Rhizophagus</taxon>
    </lineage>
</organism>
<dbReference type="Proteomes" id="UP000232722">
    <property type="component" value="Unassembled WGS sequence"/>
</dbReference>
<comment type="caution">
    <text evidence="1">The sequence shown here is derived from an EMBL/GenBank/DDBJ whole genome shotgun (WGS) entry which is preliminary data.</text>
</comment>
<proteinExistence type="predicted"/>
<reference evidence="1 2" key="2">
    <citation type="submission" date="2017-09" db="EMBL/GenBank/DDBJ databases">
        <title>Extensive intraspecific genome diversity in a model arbuscular mycorrhizal fungus.</title>
        <authorList>
            <person name="Chen E.C."/>
            <person name="Morin E."/>
            <person name="Beaudet D."/>
            <person name="Noel J."/>
            <person name="Ndikumana S."/>
            <person name="Charron P."/>
            <person name="St-Onge C."/>
            <person name="Giorgi J."/>
            <person name="Grigoriev I.V."/>
            <person name="Roux C."/>
            <person name="Martin F.M."/>
            <person name="Corradi N."/>
        </authorList>
    </citation>
    <scope>NUCLEOTIDE SEQUENCE [LARGE SCALE GENOMIC DNA]</scope>
    <source>
        <strain evidence="1 2">A5</strain>
    </source>
</reference>
<dbReference type="AlphaFoldDB" id="A0A2I1FNJ4"/>
<evidence type="ECO:0000313" key="1">
    <source>
        <dbReference type="EMBL" id="PKC00467.1"/>
    </source>
</evidence>
<accession>A0A2I1FNJ4</accession>
<name>A0A2I1FNJ4_9GLOM</name>
<reference evidence="1 2" key="1">
    <citation type="submission" date="2016-04" db="EMBL/GenBank/DDBJ databases">
        <title>Genome analyses suggest a sexual origin of heterokaryosis in a supposedly ancient asexual fungus.</title>
        <authorList>
            <person name="Ropars J."/>
            <person name="Sedzielewska K."/>
            <person name="Noel J."/>
            <person name="Charron P."/>
            <person name="Farinelli L."/>
            <person name="Marton T."/>
            <person name="Kruger M."/>
            <person name="Pelin A."/>
            <person name="Brachmann A."/>
            <person name="Corradi N."/>
        </authorList>
    </citation>
    <scope>NUCLEOTIDE SEQUENCE [LARGE SCALE GENOMIC DNA]</scope>
    <source>
        <strain evidence="1 2">A5</strain>
    </source>
</reference>
<protein>
    <submittedName>
        <fullName evidence="1">Uncharacterized protein</fullName>
    </submittedName>
</protein>
<dbReference type="OrthoDB" id="2315521at2759"/>
<gene>
    <name evidence="1" type="ORF">RhiirA5_428142</name>
</gene>